<proteinExistence type="predicted"/>
<dbReference type="Proteomes" id="UP001519460">
    <property type="component" value="Unassembled WGS sequence"/>
</dbReference>
<comment type="caution">
    <text evidence="1">The sequence shown here is derived from an EMBL/GenBank/DDBJ whole genome shotgun (WGS) entry which is preliminary data.</text>
</comment>
<gene>
    <name evidence="1" type="ORF">BaRGS_00027391</name>
</gene>
<dbReference type="AlphaFoldDB" id="A0ABD0K1Y7"/>
<sequence>MFFTPDAARDSSHQHRLVTYTVYHRSHLIVQSTIVIIQSADRNRFDNYDARVSPVRCLRHPTGQSLVIRSQPRYHSQTSSH</sequence>
<dbReference type="EMBL" id="JACVVK020000264">
    <property type="protein sequence ID" value="KAK7481311.1"/>
    <property type="molecule type" value="Genomic_DNA"/>
</dbReference>
<organism evidence="1 2">
    <name type="scientific">Batillaria attramentaria</name>
    <dbReference type="NCBI Taxonomy" id="370345"/>
    <lineage>
        <taxon>Eukaryota</taxon>
        <taxon>Metazoa</taxon>
        <taxon>Spiralia</taxon>
        <taxon>Lophotrochozoa</taxon>
        <taxon>Mollusca</taxon>
        <taxon>Gastropoda</taxon>
        <taxon>Caenogastropoda</taxon>
        <taxon>Sorbeoconcha</taxon>
        <taxon>Cerithioidea</taxon>
        <taxon>Batillariidae</taxon>
        <taxon>Batillaria</taxon>
    </lineage>
</organism>
<evidence type="ECO:0000313" key="1">
    <source>
        <dbReference type="EMBL" id="KAK7481311.1"/>
    </source>
</evidence>
<reference evidence="1 2" key="1">
    <citation type="journal article" date="2023" name="Sci. Data">
        <title>Genome assembly of the Korean intertidal mud-creeper Batillaria attramentaria.</title>
        <authorList>
            <person name="Patra A.K."/>
            <person name="Ho P.T."/>
            <person name="Jun S."/>
            <person name="Lee S.J."/>
            <person name="Kim Y."/>
            <person name="Won Y.J."/>
        </authorList>
    </citation>
    <scope>NUCLEOTIDE SEQUENCE [LARGE SCALE GENOMIC DNA]</scope>
    <source>
        <strain evidence="1">Wonlab-2016</strain>
    </source>
</reference>
<name>A0ABD0K1Y7_9CAEN</name>
<accession>A0ABD0K1Y7</accession>
<evidence type="ECO:0000313" key="2">
    <source>
        <dbReference type="Proteomes" id="UP001519460"/>
    </source>
</evidence>
<keyword evidence="2" id="KW-1185">Reference proteome</keyword>
<protein>
    <submittedName>
        <fullName evidence="1">Uncharacterized protein</fullName>
    </submittedName>
</protein>